<name>A0A8J6XUV7_9CYAN</name>
<evidence type="ECO:0000259" key="1">
    <source>
        <dbReference type="Pfam" id="PF13358"/>
    </source>
</evidence>
<dbReference type="Pfam" id="PF13384">
    <property type="entry name" value="HTH_23"/>
    <property type="match status" value="1"/>
</dbReference>
<comment type="caution">
    <text evidence="2">The sequence shown here is derived from an EMBL/GenBank/DDBJ whole genome shotgun (WGS) entry which is preliminary data.</text>
</comment>
<dbReference type="PANTHER" id="PTHR46564">
    <property type="entry name" value="TRANSPOSASE"/>
    <property type="match status" value="1"/>
</dbReference>
<dbReference type="RefSeq" id="WP_190830900.1">
    <property type="nucleotide sequence ID" value="NZ_CAWPPI010000065.1"/>
</dbReference>
<accession>A0A8J6XUV7</accession>
<organism evidence="2 3">
    <name type="scientific">Iningainema tapete BLCC-T55</name>
    <dbReference type="NCBI Taxonomy" id="2748662"/>
    <lineage>
        <taxon>Bacteria</taxon>
        <taxon>Bacillati</taxon>
        <taxon>Cyanobacteriota</taxon>
        <taxon>Cyanophyceae</taxon>
        <taxon>Nostocales</taxon>
        <taxon>Scytonemataceae</taxon>
        <taxon>Iningainema tapete</taxon>
    </lineage>
</organism>
<dbReference type="Pfam" id="PF13358">
    <property type="entry name" value="DDE_3"/>
    <property type="match status" value="1"/>
</dbReference>
<evidence type="ECO:0000313" key="3">
    <source>
        <dbReference type="Proteomes" id="UP000629098"/>
    </source>
</evidence>
<dbReference type="EMBL" id="JACXAE010000065">
    <property type="protein sequence ID" value="MBD2774193.1"/>
    <property type="molecule type" value="Genomic_DNA"/>
</dbReference>
<dbReference type="InterPro" id="IPR038717">
    <property type="entry name" value="Tc1-like_DDE_dom"/>
</dbReference>
<dbReference type="Gene3D" id="3.30.420.10">
    <property type="entry name" value="Ribonuclease H-like superfamily/Ribonuclease H"/>
    <property type="match status" value="1"/>
</dbReference>
<proteinExistence type="predicted"/>
<dbReference type="PANTHER" id="PTHR46564:SF1">
    <property type="entry name" value="TRANSPOSASE"/>
    <property type="match status" value="1"/>
</dbReference>
<sequence>MIHIEFTEEEKQALYYQRFHHPHPRVQLKMEVLWLKCQEFPHKEICKLTKVSSNTLRSYLKDYQLGGIEKLKEINFARPKSELEEYRTTLKEYFQKNPPATINQAIDEIESLTGIKRSPTQVRKFLKSMGMRCLKVGFIPSKADSEEQEEFKLKKLEPKLEEAKAGKRAVFFVDAAHFVMGNFLNLIWCFQRVFIKSPSGRKRFNVLAALNALTHEVITITNDTYITATQVGELLQKLADLKLTVPITLVLDNARYQKCKYVQELADSLGIELLYLPPYSPNLNLIERLWKFVKKKCLYAKYYEEFSQFSGAISDCLNLAHIKYSKELKSLLTLRFQNFDKAQIMTV</sequence>
<dbReference type="NCBIfam" id="NF033545">
    <property type="entry name" value="transpos_IS630"/>
    <property type="match status" value="1"/>
</dbReference>
<dbReference type="InterPro" id="IPR009057">
    <property type="entry name" value="Homeodomain-like_sf"/>
</dbReference>
<evidence type="ECO:0000313" key="2">
    <source>
        <dbReference type="EMBL" id="MBD2774193.1"/>
    </source>
</evidence>
<reference evidence="2" key="1">
    <citation type="submission" date="2020-09" db="EMBL/GenBank/DDBJ databases">
        <title>Iningainema tapete sp. nov. (Scytonemataceae, Cyanobacteria) from greenhouses in central Florida (USA) produces two types of nodularin with biosynthetic potential for microcystin-LR and anabaenopeptins.</title>
        <authorList>
            <person name="Berthold D.E."/>
            <person name="Lefler F.W."/>
            <person name="Huang I.-S."/>
            <person name="Abdulla H."/>
            <person name="Zimba P.V."/>
            <person name="Laughinghouse H.D. IV."/>
        </authorList>
    </citation>
    <scope>NUCLEOTIDE SEQUENCE</scope>
    <source>
        <strain evidence="2">BLCCT55</strain>
    </source>
</reference>
<dbReference type="InterPro" id="IPR012337">
    <property type="entry name" value="RNaseH-like_sf"/>
</dbReference>
<dbReference type="InterPro" id="IPR036397">
    <property type="entry name" value="RNaseH_sf"/>
</dbReference>
<feature type="domain" description="Tc1-like transposase DDE" evidence="1">
    <location>
        <begin position="195"/>
        <end position="309"/>
    </location>
</feature>
<dbReference type="SUPFAM" id="SSF46689">
    <property type="entry name" value="Homeodomain-like"/>
    <property type="match status" value="1"/>
</dbReference>
<keyword evidence="3" id="KW-1185">Reference proteome</keyword>
<protein>
    <submittedName>
        <fullName evidence="2">IS630 family transposase</fullName>
    </submittedName>
</protein>
<dbReference type="SUPFAM" id="SSF53098">
    <property type="entry name" value="Ribonuclease H-like"/>
    <property type="match status" value="1"/>
</dbReference>
<dbReference type="AlphaFoldDB" id="A0A8J6XUV7"/>
<dbReference type="InterPro" id="IPR047655">
    <property type="entry name" value="Transpos_IS630-like"/>
</dbReference>
<dbReference type="Proteomes" id="UP000629098">
    <property type="component" value="Unassembled WGS sequence"/>
</dbReference>
<dbReference type="GO" id="GO:0003676">
    <property type="term" value="F:nucleic acid binding"/>
    <property type="evidence" value="ECO:0007669"/>
    <property type="project" value="InterPro"/>
</dbReference>
<gene>
    <name evidence="2" type="ORF">ICL16_19465</name>
</gene>